<dbReference type="GO" id="GO:0008835">
    <property type="term" value="F:diaminohydroxyphosphoribosylaminopyrimidine deaminase activity"/>
    <property type="evidence" value="ECO:0007669"/>
    <property type="project" value="TreeGrafter"/>
</dbReference>
<comment type="caution">
    <text evidence="2">The sequence shown here is derived from an EMBL/GenBank/DDBJ whole genome shotgun (WGS) entry which is preliminary data.</text>
</comment>
<protein>
    <recommendedName>
        <fullName evidence="1">CMP/dCMP-type deaminase domain-containing protein</fullName>
    </recommendedName>
</protein>
<dbReference type="InterPro" id="IPR016193">
    <property type="entry name" value="Cytidine_deaminase-like"/>
</dbReference>
<accession>A0A7C6A6I9</accession>
<gene>
    <name evidence="2" type="ORF">ENM99_02545</name>
</gene>
<dbReference type="EMBL" id="DRZX01000123">
    <property type="protein sequence ID" value="HHS48724.1"/>
    <property type="molecule type" value="Genomic_DNA"/>
</dbReference>
<dbReference type="Proteomes" id="UP000886400">
    <property type="component" value="Unassembled WGS sequence"/>
</dbReference>
<dbReference type="AlphaFoldDB" id="A0A7C6A6I9"/>
<feature type="domain" description="CMP/dCMP-type deaminase" evidence="1">
    <location>
        <begin position="1"/>
        <end position="77"/>
    </location>
</feature>
<feature type="non-terminal residue" evidence="2">
    <location>
        <position position="77"/>
    </location>
</feature>
<dbReference type="Pfam" id="PF00383">
    <property type="entry name" value="dCMP_cyt_deam_1"/>
    <property type="match status" value="1"/>
</dbReference>
<dbReference type="Gene3D" id="3.40.140.10">
    <property type="entry name" value="Cytidine Deaminase, domain 2"/>
    <property type="match status" value="1"/>
</dbReference>
<evidence type="ECO:0000259" key="1">
    <source>
        <dbReference type="PROSITE" id="PS51747"/>
    </source>
</evidence>
<dbReference type="PANTHER" id="PTHR11079">
    <property type="entry name" value="CYTOSINE DEAMINASE FAMILY MEMBER"/>
    <property type="match status" value="1"/>
</dbReference>
<proteinExistence type="predicted"/>
<dbReference type="InterPro" id="IPR002125">
    <property type="entry name" value="CMP_dCMP_dom"/>
</dbReference>
<dbReference type="SUPFAM" id="SSF53927">
    <property type="entry name" value="Cytidine deaminase-like"/>
    <property type="match status" value="1"/>
</dbReference>
<organism evidence="2">
    <name type="scientific">Desulfurella acetivorans</name>
    <dbReference type="NCBI Taxonomy" id="33002"/>
    <lineage>
        <taxon>Bacteria</taxon>
        <taxon>Pseudomonadati</taxon>
        <taxon>Campylobacterota</taxon>
        <taxon>Desulfurellia</taxon>
        <taxon>Desulfurellales</taxon>
        <taxon>Desulfurellaceae</taxon>
        <taxon>Desulfurella</taxon>
    </lineage>
</organism>
<sequence length="77" mass="8262">MFMKKAIELAKKGLYKTCPNPAVGAVIVKDGKIIGKGYHKKAGLDHAEVVAIKSVSDKSLLNGATMYVTLEPCNHYG</sequence>
<evidence type="ECO:0000313" key="2">
    <source>
        <dbReference type="EMBL" id="HHS48724.1"/>
    </source>
</evidence>
<dbReference type="PROSITE" id="PS51747">
    <property type="entry name" value="CYT_DCMP_DEAMINASES_2"/>
    <property type="match status" value="1"/>
</dbReference>
<reference evidence="2" key="1">
    <citation type="journal article" date="2020" name="mSystems">
        <title>Genome- and Community-Level Interaction Insights into Carbon Utilization and Element Cycling Functions of Hydrothermarchaeota in Hydrothermal Sediment.</title>
        <authorList>
            <person name="Zhou Z."/>
            <person name="Liu Y."/>
            <person name="Xu W."/>
            <person name="Pan J."/>
            <person name="Luo Z.H."/>
            <person name="Li M."/>
        </authorList>
    </citation>
    <scope>NUCLEOTIDE SEQUENCE [LARGE SCALE GENOMIC DNA]</scope>
    <source>
        <strain evidence="2">SpSt-1135</strain>
    </source>
</reference>
<name>A0A7C6A6I9_DESAE</name>
<dbReference type="PANTHER" id="PTHR11079:SF162">
    <property type="entry name" value="RIBOFLAVIN BIOSYNTHESIS PROTEIN PYRD, CHLOROPLASTIC"/>
    <property type="match status" value="1"/>
</dbReference>